<dbReference type="Proteomes" id="UP000319014">
    <property type="component" value="Unassembled WGS sequence"/>
</dbReference>
<feature type="chain" id="PRO_5022209542" description="DUF4399 domain-containing protein" evidence="1">
    <location>
        <begin position="20"/>
        <end position="146"/>
    </location>
</feature>
<gene>
    <name evidence="2" type="ORF">SAMN06265221_105145</name>
</gene>
<organism evidence="2 3">
    <name type="scientific">Paracoccus laeviglucosivorans</name>
    <dbReference type="NCBI Taxonomy" id="1197861"/>
    <lineage>
        <taxon>Bacteria</taxon>
        <taxon>Pseudomonadati</taxon>
        <taxon>Pseudomonadota</taxon>
        <taxon>Alphaproteobacteria</taxon>
        <taxon>Rhodobacterales</taxon>
        <taxon>Paracoccaceae</taxon>
        <taxon>Paracoccus</taxon>
    </lineage>
</organism>
<reference evidence="2 3" key="1">
    <citation type="submission" date="2017-05" db="EMBL/GenBank/DDBJ databases">
        <authorList>
            <person name="Varghese N."/>
            <person name="Submissions S."/>
        </authorList>
    </citation>
    <scope>NUCLEOTIDE SEQUENCE [LARGE SCALE GENOMIC DNA]</scope>
    <source>
        <strain evidence="2 3">DSM 100094</strain>
    </source>
</reference>
<evidence type="ECO:0008006" key="4">
    <source>
        <dbReference type="Google" id="ProtNLM"/>
    </source>
</evidence>
<proteinExistence type="predicted"/>
<protein>
    <recommendedName>
        <fullName evidence="4">DUF4399 domain-containing protein</fullName>
    </recommendedName>
</protein>
<dbReference type="RefSeq" id="WP_142662692.1">
    <property type="nucleotide sequence ID" value="NZ_FXTK01000005.1"/>
</dbReference>
<dbReference type="EMBL" id="FXTK01000005">
    <property type="protein sequence ID" value="SMO62568.1"/>
    <property type="molecule type" value="Genomic_DNA"/>
</dbReference>
<evidence type="ECO:0000313" key="2">
    <source>
        <dbReference type="EMBL" id="SMO62568.1"/>
    </source>
</evidence>
<feature type="signal peptide" evidence="1">
    <location>
        <begin position="1"/>
        <end position="19"/>
    </location>
</feature>
<evidence type="ECO:0000256" key="1">
    <source>
        <dbReference type="SAM" id="SignalP"/>
    </source>
</evidence>
<dbReference type="AlphaFoldDB" id="A0A521CT55"/>
<keyword evidence="3" id="KW-1185">Reference proteome</keyword>
<name>A0A521CT55_9RHOB</name>
<accession>A0A521CT55</accession>
<sequence length="146" mass="15275">MLRLSLTLTLLVLTNPAIAQDAPRLSIKWPPAGATVPLGADPERAVGIVVDTNIALKPAGTCQGDPACGHIHMKIDPDGDSCNIPGRPYNSMNSDTGGDLVKARFGHCPAPAGRHVIGILLADDHHRPILVDGKPVTALVEVQTTD</sequence>
<keyword evidence="1" id="KW-0732">Signal</keyword>
<dbReference type="OrthoDB" id="8019732at2"/>
<evidence type="ECO:0000313" key="3">
    <source>
        <dbReference type="Proteomes" id="UP000319014"/>
    </source>
</evidence>